<protein>
    <submittedName>
        <fullName evidence="2">Uncharacterized protein</fullName>
    </submittedName>
</protein>
<reference evidence="2 3" key="1">
    <citation type="submission" date="2013-01" db="EMBL/GenBank/DDBJ databases">
        <title>The Genome Sequence of Bacillus cereus TIAC219.</title>
        <authorList>
            <consortium name="The Broad Institute Genome Sequencing Platform"/>
            <consortium name="The Broad Institute Genome Sequencing Center for Infectious Disease"/>
            <person name="Feldgarden M."/>
            <person name="Van der Auwera G.A."/>
            <person name="Mahillon J."/>
            <person name="Duprez V."/>
            <person name="Timmery S."/>
            <person name="Mattelet C."/>
            <person name="Dierick K."/>
            <person name="Sun M."/>
            <person name="Yu Z."/>
            <person name="Zhu L."/>
            <person name="Hu X."/>
            <person name="Shank E.B."/>
            <person name="Swiecicka I."/>
            <person name="Hansen B.M."/>
            <person name="Andrup L."/>
            <person name="Walker B."/>
            <person name="Young S.K."/>
            <person name="Zeng Q."/>
            <person name="Gargeya S."/>
            <person name="Fitzgerald M."/>
            <person name="Haas B."/>
            <person name="Abouelleil A."/>
            <person name="Alvarado L."/>
            <person name="Arachchi H.M."/>
            <person name="Berlin A.M."/>
            <person name="Chapman S.B."/>
            <person name="Dewar J."/>
            <person name="Goldberg J."/>
            <person name="Griggs A."/>
            <person name="Gujja S."/>
            <person name="Hansen M."/>
            <person name="Howarth C."/>
            <person name="Imamovic A."/>
            <person name="Larimer J."/>
            <person name="McCowan C."/>
            <person name="Murphy C."/>
            <person name="Neiman D."/>
            <person name="Pearson M."/>
            <person name="Priest M."/>
            <person name="Roberts A."/>
            <person name="Saif S."/>
            <person name="Shea T."/>
            <person name="Sisk P."/>
            <person name="Sykes S."/>
            <person name="Wortman J."/>
            <person name="Nusbaum C."/>
            <person name="Birren B."/>
        </authorList>
    </citation>
    <scope>NUCLEOTIDE SEQUENCE [LARGE SCALE GENOMIC DNA]</scope>
    <source>
        <strain evidence="2 3">TIAC219</strain>
    </source>
</reference>
<dbReference type="AlphaFoldDB" id="A0ABC9SR32"/>
<proteinExistence type="predicted"/>
<keyword evidence="1" id="KW-1133">Transmembrane helix</keyword>
<evidence type="ECO:0000313" key="2">
    <source>
        <dbReference type="EMBL" id="EOQ58090.1"/>
    </source>
</evidence>
<feature type="transmembrane region" description="Helical" evidence="1">
    <location>
        <begin position="7"/>
        <end position="28"/>
    </location>
</feature>
<sequence>MRRTTEYILGLTGGIMGILFSIYAMYFYRNKEFVHVILHTLPQIFKIHIS</sequence>
<dbReference type="Proteomes" id="UP000014060">
    <property type="component" value="Unassembled WGS sequence"/>
</dbReference>
<dbReference type="EMBL" id="AHCJ01000080">
    <property type="protein sequence ID" value="EOQ58090.1"/>
    <property type="molecule type" value="Genomic_DNA"/>
</dbReference>
<keyword evidence="1" id="KW-0812">Transmembrane</keyword>
<evidence type="ECO:0000313" key="3">
    <source>
        <dbReference type="Proteomes" id="UP000014060"/>
    </source>
</evidence>
<accession>A0ABC9SR32</accession>
<comment type="caution">
    <text evidence="2">The sequence shown here is derived from an EMBL/GenBank/DDBJ whole genome shotgun (WGS) entry which is preliminary data.</text>
</comment>
<organism evidence="2 3">
    <name type="scientific">Bacillus cereus TIAC219</name>
    <dbReference type="NCBI Taxonomy" id="718222"/>
    <lineage>
        <taxon>Bacteria</taxon>
        <taxon>Bacillati</taxon>
        <taxon>Bacillota</taxon>
        <taxon>Bacilli</taxon>
        <taxon>Bacillales</taxon>
        <taxon>Bacillaceae</taxon>
        <taxon>Bacillus</taxon>
        <taxon>Bacillus cereus group</taxon>
    </lineage>
</organism>
<keyword evidence="1" id="KW-0472">Membrane</keyword>
<gene>
    <name evidence="2" type="ORF">IAY_03732</name>
</gene>
<evidence type="ECO:0000256" key="1">
    <source>
        <dbReference type="SAM" id="Phobius"/>
    </source>
</evidence>
<name>A0ABC9SR32_BACCE</name>